<dbReference type="AlphaFoldDB" id="A0A4U9YT60"/>
<proteinExistence type="predicted"/>
<sequence length="244" mass="28799">MYALLKENTFYLMLENDSLFLKNNFGNIIIKTPNSYKFFKAFLPYLDGKHEIGEVIESIKNENLKKFYKKLIEVMKSKKFLLFSTKEIELSEYNDKFKTALYYKDDLDVLEKSREDNIKIYVYSQNDGLNSIFERTFSGSFLVFTKTVCQSKYGNLKIFVDDELQSELFIFKKNNIDAIYISSNKNNLNDLDESIFDIPLHIMEVIAAIVRIELDLSIYDVTKKSFFYNDYCFDFRTLSGKQIN</sequence>
<gene>
    <name evidence="1" type="ORF">NCTC5385_01473</name>
</gene>
<organism evidence="1 2">
    <name type="scientific">Streptococcus pseudoporcinus</name>
    <dbReference type="NCBI Taxonomy" id="361101"/>
    <lineage>
        <taxon>Bacteria</taxon>
        <taxon>Bacillati</taxon>
        <taxon>Bacillota</taxon>
        <taxon>Bacilli</taxon>
        <taxon>Lactobacillales</taxon>
        <taxon>Streptococcaceae</taxon>
        <taxon>Streptococcus</taxon>
    </lineage>
</organism>
<accession>A0A4U9YT60</accession>
<name>A0A4U9YT60_9STRE</name>
<reference evidence="1 2" key="1">
    <citation type="submission" date="2019-05" db="EMBL/GenBank/DDBJ databases">
        <authorList>
            <consortium name="Pathogen Informatics"/>
        </authorList>
    </citation>
    <scope>NUCLEOTIDE SEQUENCE [LARGE SCALE GENOMIC DNA]</scope>
    <source>
        <strain evidence="1 2">NCTC5385</strain>
    </source>
</reference>
<evidence type="ECO:0000313" key="2">
    <source>
        <dbReference type="Proteomes" id="UP000304914"/>
    </source>
</evidence>
<evidence type="ECO:0000313" key="1">
    <source>
        <dbReference type="EMBL" id="VTS29959.1"/>
    </source>
</evidence>
<dbReference type="RefSeq" id="WP_138068660.1">
    <property type="nucleotide sequence ID" value="NZ_LR594035.1"/>
</dbReference>
<dbReference type="EMBL" id="LR594035">
    <property type="protein sequence ID" value="VTS29959.1"/>
    <property type="molecule type" value="Genomic_DNA"/>
</dbReference>
<dbReference type="Proteomes" id="UP000304914">
    <property type="component" value="Chromosome"/>
</dbReference>
<protein>
    <submittedName>
        <fullName evidence="1">Uncharacterized protein</fullName>
    </submittedName>
</protein>